<evidence type="ECO:0000313" key="1">
    <source>
        <dbReference type="EMBL" id="KAI8553638.1"/>
    </source>
</evidence>
<accession>A0ACC0NJV8</accession>
<dbReference type="Proteomes" id="UP001062846">
    <property type="component" value="Chromosome 5"/>
</dbReference>
<name>A0ACC0NJV8_RHOML</name>
<organism evidence="1 2">
    <name type="scientific">Rhododendron molle</name>
    <name type="common">Chinese azalea</name>
    <name type="synonym">Azalea mollis</name>
    <dbReference type="NCBI Taxonomy" id="49168"/>
    <lineage>
        <taxon>Eukaryota</taxon>
        <taxon>Viridiplantae</taxon>
        <taxon>Streptophyta</taxon>
        <taxon>Embryophyta</taxon>
        <taxon>Tracheophyta</taxon>
        <taxon>Spermatophyta</taxon>
        <taxon>Magnoliopsida</taxon>
        <taxon>eudicotyledons</taxon>
        <taxon>Gunneridae</taxon>
        <taxon>Pentapetalae</taxon>
        <taxon>asterids</taxon>
        <taxon>Ericales</taxon>
        <taxon>Ericaceae</taxon>
        <taxon>Ericoideae</taxon>
        <taxon>Rhodoreae</taxon>
        <taxon>Rhododendron</taxon>
    </lineage>
</organism>
<sequence>MASNPDNDRLFVRYRTGKPKQDHYSLVLNGNDSFRQLKTVDYAFDSVGYSVVGGCNGLICLSDYQENAYRDNMFLWNPSIRKFLLCLDIISVEIYTLKTDRWRYISEKALPVMITERYRQAYVNGAAHWMAFHQGTLLTHFRYSILSFNTSDEIFSEILVPDSITYEGSLVVLEESLCLFQQCVDDNDRHYSVWIMKEYGVATSWAKLFIIDHFKGLCRPLGSRRNGEVIFSTRGEDLVSCDYQSKQISYLGIHGTSGDGYSKWHAFYTDTYAESLVLLNYLG</sequence>
<protein>
    <submittedName>
        <fullName evidence="1">Uncharacterized protein</fullName>
    </submittedName>
</protein>
<evidence type="ECO:0000313" key="2">
    <source>
        <dbReference type="Proteomes" id="UP001062846"/>
    </source>
</evidence>
<proteinExistence type="predicted"/>
<comment type="caution">
    <text evidence="1">The sequence shown here is derived from an EMBL/GenBank/DDBJ whole genome shotgun (WGS) entry which is preliminary data.</text>
</comment>
<keyword evidence="2" id="KW-1185">Reference proteome</keyword>
<gene>
    <name evidence="1" type="ORF">RHMOL_Rhmol05G0031700</name>
</gene>
<reference evidence="1" key="1">
    <citation type="submission" date="2022-02" db="EMBL/GenBank/DDBJ databases">
        <title>Plant Genome Project.</title>
        <authorList>
            <person name="Zhang R.-G."/>
        </authorList>
    </citation>
    <scope>NUCLEOTIDE SEQUENCE</scope>
    <source>
        <strain evidence="1">AT1</strain>
    </source>
</reference>
<dbReference type="EMBL" id="CM046392">
    <property type="protein sequence ID" value="KAI8553638.1"/>
    <property type="molecule type" value="Genomic_DNA"/>
</dbReference>